<feature type="region of interest" description="Disordered" evidence="1">
    <location>
        <begin position="1"/>
        <end position="20"/>
    </location>
</feature>
<gene>
    <name evidence="2" type="ORF">EGYM00163_LOCUS25137</name>
</gene>
<evidence type="ECO:0000313" key="2">
    <source>
        <dbReference type="EMBL" id="CAE0813984.1"/>
    </source>
</evidence>
<accession>A0A7S4D2D7</accession>
<sequence>MSSPPRPPKPTHPHASAKRGFRAVGSLWGSSTKTLCGIFASQKKNSPGPEQLNLKRSARAAQTSRQAGTVRIPVRSHLRLVRIPDSNSATISELVAGGMSLCTHLRSPIAR</sequence>
<protein>
    <submittedName>
        <fullName evidence="2">Uncharacterized protein</fullName>
    </submittedName>
</protein>
<evidence type="ECO:0000256" key="1">
    <source>
        <dbReference type="SAM" id="MobiDB-lite"/>
    </source>
</evidence>
<dbReference type="AlphaFoldDB" id="A0A7S4D2D7"/>
<name>A0A7S4D2D7_9EUGL</name>
<organism evidence="2">
    <name type="scientific">Eutreptiella gymnastica</name>
    <dbReference type="NCBI Taxonomy" id="73025"/>
    <lineage>
        <taxon>Eukaryota</taxon>
        <taxon>Discoba</taxon>
        <taxon>Euglenozoa</taxon>
        <taxon>Euglenida</taxon>
        <taxon>Spirocuta</taxon>
        <taxon>Euglenophyceae</taxon>
        <taxon>Eutreptiales</taxon>
        <taxon>Eutreptiaceae</taxon>
        <taxon>Eutreptiella</taxon>
    </lineage>
</organism>
<reference evidence="2" key="1">
    <citation type="submission" date="2021-01" db="EMBL/GenBank/DDBJ databases">
        <authorList>
            <person name="Corre E."/>
            <person name="Pelletier E."/>
            <person name="Niang G."/>
            <person name="Scheremetjew M."/>
            <person name="Finn R."/>
            <person name="Kale V."/>
            <person name="Holt S."/>
            <person name="Cochrane G."/>
            <person name="Meng A."/>
            <person name="Brown T."/>
            <person name="Cohen L."/>
        </authorList>
    </citation>
    <scope>NUCLEOTIDE SEQUENCE</scope>
    <source>
        <strain evidence="2">CCMP1594</strain>
    </source>
</reference>
<feature type="region of interest" description="Disordered" evidence="1">
    <location>
        <begin position="40"/>
        <end position="69"/>
    </location>
</feature>
<feature type="compositionally biased region" description="Basic residues" evidence="1">
    <location>
        <begin position="9"/>
        <end position="20"/>
    </location>
</feature>
<proteinExistence type="predicted"/>
<dbReference type="EMBL" id="HBJA01071539">
    <property type="protein sequence ID" value="CAE0813984.1"/>
    <property type="molecule type" value="Transcribed_RNA"/>
</dbReference>